<organism evidence="7 8">
    <name type="scientific">Candidatus Eisenbergiella pullistercoris</name>
    <dbReference type="NCBI Taxonomy" id="2838555"/>
    <lineage>
        <taxon>Bacteria</taxon>
        <taxon>Bacillati</taxon>
        <taxon>Bacillota</taxon>
        <taxon>Clostridia</taxon>
        <taxon>Lachnospirales</taxon>
        <taxon>Lachnospiraceae</taxon>
        <taxon>Eisenbergiella</taxon>
    </lineage>
</organism>
<dbReference type="InterPro" id="IPR021137">
    <property type="entry name" value="Ribosomal_bL35-like"/>
</dbReference>
<dbReference type="Pfam" id="PF01632">
    <property type="entry name" value="Ribosomal_L35p"/>
    <property type="match status" value="1"/>
</dbReference>
<reference evidence="7" key="1">
    <citation type="journal article" date="2021" name="PeerJ">
        <title>Extensive microbial diversity within the chicken gut microbiome revealed by metagenomics and culture.</title>
        <authorList>
            <person name="Gilroy R."/>
            <person name="Ravi A."/>
            <person name="Getino M."/>
            <person name="Pursley I."/>
            <person name="Horton D.L."/>
            <person name="Alikhan N.F."/>
            <person name="Baker D."/>
            <person name="Gharbi K."/>
            <person name="Hall N."/>
            <person name="Watson M."/>
            <person name="Adriaenssens E.M."/>
            <person name="Foster-Nyarko E."/>
            <person name="Jarju S."/>
            <person name="Secka A."/>
            <person name="Antonio M."/>
            <person name="Oren A."/>
            <person name="Chaudhuri R.R."/>
            <person name="La Ragione R."/>
            <person name="Hildebrand F."/>
            <person name="Pallen M.J."/>
        </authorList>
    </citation>
    <scope>NUCLEOTIDE SEQUENCE</scope>
    <source>
        <strain evidence="7">ChiSxjej3B15-24422</strain>
    </source>
</reference>
<dbReference type="InterPro" id="IPR037229">
    <property type="entry name" value="Ribosomal_bL35_sf"/>
</dbReference>
<evidence type="ECO:0000256" key="6">
    <source>
        <dbReference type="RuleBase" id="RU000568"/>
    </source>
</evidence>
<dbReference type="InterPro" id="IPR018265">
    <property type="entry name" value="Ribosomal_bL35_CS"/>
</dbReference>
<dbReference type="PROSITE" id="PS00936">
    <property type="entry name" value="RIBOSOMAL_L35"/>
    <property type="match status" value="1"/>
</dbReference>
<dbReference type="Proteomes" id="UP000824007">
    <property type="component" value="Unassembled WGS sequence"/>
</dbReference>
<evidence type="ECO:0000313" key="8">
    <source>
        <dbReference type="Proteomes" id="UP000824007"/>
    </source>
</evidence>
<dbReference type="InterPro" id="IPR001706">
    <property type="entry name" value="Ribosomal_bL35"/>
</dbReference>
<dbReference type="EMBL" id="DXDD01000072">
    <property type="protein sequence ID" value="HIY60142.1"/>
    <property type="molecule type" value="Genomic_DNA"/>
</dbReference>
<name>A0A9D2C5D9_9FIRM</name>
<keyword evidence="2 5" id="KW-0689">Ribosomal protein</keyword>
<dbReference type="GO" id="GO:0006412">
    <property type="term" value="P:translation"/>
    <property type="evidence" value="ECO:0007669"/>
    <property type="project" value="UniProtKB-UniRule"/>
</dbReference>
<comment type="similarity">
    <text evidence="1 5 6">Belongs to the bacterial ribosomal protein bL35 family.</text>
</comment>
<reference evidence="7" key="2">
    <citation type="submission" date="2021-04" db="EMBL/GenBank/DDBJ databases">
        <authorList>
            <person name="Gilroy R."/>
        </authorList>
    </citation>
    <scope>NUCLEOTIDE SEQUENCE</scope>
    <source>
        <strain evidence="7">ChiSxjej3B15-24422</strain>
    </source>
</reference>
<keyword evidence="3 5" id="KW-0687">Ribonucleoprotein</keyword>
<proteinExistence type="inferred from homology"/>
<protein>
    <recommendedName>
        <fullName evidence="4 5">Large ribosomal subunit protein bL35</fullName>
    </recommendedName>
</protein>
<dbReference type="NCBIfam" id="TIGR00001">
    <property type="entry name" value="rpmI_bact"/>
    <property type="match status" value="1"/>
</dbReference>
<dbReference type="Gene3D" id="4.10.410.60">
    <property type="match status" value="1"/>
</dbReference>
<dbReference type="GO" id="GO:0003735">
    <property type="term" value="F:structural constituent of ribosome"/>
    <property type="evidence" value="ECO:0007669"/>
    <property type="project" value="InterPro"/>
</dbReference>
<dbReference type="AlphaFoldDB" id="A0A9D2C5D9"/>
<dbReference type="FunFam" id="4.10.410.60:FF:000001">
    <property type="entry name" value="50S ribosomal protein L35"/>
    <property type="match status" value="1"/>
</dbReference>
<sequence>MPKMKTSRSAAKRFKVTGTGKLKRAKAYKSHILTKKSTKRKRNLRQAAITDATNVKNMKKILPYL</sequence>
<evidence type="ECO:0000256" key="1">
    <source>
        <dbReference type="ARBA" id="ARBA00006598"/>
    </source>
</evidence>
<gene>
    <name evidence="5 7" type="primary">rpmI</name>
    <name evidence="7" type="ORF">H9831_05610</name>
</gene>
<comment type="caution">
    <text evidence="7">The sequence shown here is derived from an EMBL/GenBank/DDBJ whole genome shotgun (WGS) entry which is preliminary data.</text>
</comment>
<evidence type="ECO:0000256" key="2">
    <source>
        <dbReference type="ARBA" id="ARBA00022980"/>
    </source>
</evidence>
<dbReference type="SUPFAM" id="SSF143034">
    <property type="entry name" value="L35p-like"/>
    <property type="match status" value="1"/>
</dbReference>
<accession>A0A9D2C5D9</accession>
<evidence type="ECO:0000313" key="7">
    <source>
        <dbReference type="EMBL" id="HIY60142.1"/>
    </source>
</evidence>
<dbReference type="PANTHER" id="PTHR33343">
    <property type="entry name" value="54S RIBOSOMAL PROTEIN BL35M"/>
    <property type="match status" value="1"/>
</dbReference>
<evidence type="ECO:0000256" key="3">
    <source>
        <dbReference type="ARBA" id="ARBA00023274"/>
    </source>
</evidence>
<dbReference type="PANTHER" id="PTHR33343:SF1">
    <property type="entry name" value="LARGE RIBOSOMAL SUBUNIT PROTEIN BL35M"/>
    <property type="match status" value="1"/>
</dbReference>
<evidence type="ECO:0000256" key="5">
    <source>
        <dbReference type="HAMAP-Rule" id="MF_00514"/>
    </source>
</evidence>
<dbReference type="PRINTS" id="PR00064">
    <property type="entry name" value="RIBOSOMALL35"/>
</dbReference>
<dbReference type="GO" id="GO:0022625">
    <property type="term" value="C:cytosolic large ribosomal subunit"/>
    <property type="evidence" value="ECO:0007669"/>
    <property type="project" value="TreeGrafter"/>
</dbReference>
<evidence type="ECO:0000256" key="4">
    <source>
        <dbReference type="ARBA" id="ARBA00071664"/>
    </source>
</evidence>
<dbReference type="HAMAP" id="MF_00514">
    <property type="entry name" value="Ribosomal_bL35"/>
    <property type="match status" value="1"/>
</dbReference>